<evidence type="ECO:0000256" key="7">
    <source>
        <dbReference type="ARBA" id="ARBA00023010"/>
    </source>
</evidence>
<dbReference type="GO" id="GO:0033281">
    <property type="term" value="C:TAT protein transport complex"/>
    <property type="evidence" value="ECO:0007669"/>
    <property type="project" value="UniProtKB-UniRule"/>
</dbReference>
<dbReference type="HAMAP" id="MF_00237">
    <property type="entry name" value="TatB"/>
    <property type="match status" value="1"/>
</dbReference>
<keyword evidence="2 9" id="KW-0813">Transport</keyword>
<dbReference type="InterPro" id="IPR003369">
    <property type="entry name" value="TatA/B/E"/>
</dbReference>
<dbReference type="PANTHER" id="PTHR33162">
    <property type="entry name" value="SEC-INDEPENDENT PROTEIN TRANSLOCASE PROTEIN TATA, CHLOROPLASTIC"/>
    <property type="match status" value="1"/>
</dbReference>
<evidence type="ECO:0000256" key="8">
    <source>
        <dbReference type="ARBA" id="ARBA00023136"/>
    </source>
</evidence>
<keyword evidence="5 9" id="KW-0653">Protein transport</keyword>
<evidence type="ECO:0000256" key="6">
    <source>
        <dbReference type="ARBA" id="ARBA00022989"/>
    </source>
</evidence>
<evidence type="ECO:0000313" key="13">
    <source>
        <dbReference type="Proteomes" id="UP000207598"/>
    </source>
</evidence>
<dbReference type="GO" id="GO:0043953">
    <property type="term" value="P:protein transport by the Tat complex"/>
    <property type="evidence" value="ECO:0007669"/>
    <property type="project" value="UniProtKB-UniRule"/>
</dbReference>
<evidence type="ECO:0000256" key="3">
    <source>
        <dbReference type="ARBA" id="ARBA00022475"/>
    </source>
</evidence>
<accession>A0A238K149</accession>
<proteinExistence type="inferred from homology"/>
<dbReference type="InterPro" id="IPR018448">
    <property type="entry name" value="TatB"/>
</dbReference>
<feature type="compositionally biased region" description="Basic and acidic residues" evidence="10">
    <location>
        <begin position="118"/>
        <end position="144"/>
    </location>
</feature>
<feature type="region of interest" description="Disordered" evidence="10">
    <location>
        <begin position="88"/>
        <end position="162"/>
    </location>
</feature>
<feature type="compositionally biased region" description="Basic and acidic residues" evidence="10">
    <location>
        <begin position="92"/>
        <end position="111"/>
    </location>
</feature>
<comment type="subunit">
    <text evidence="9">The Tat system comprises two distinct complexes: a TatABC complex, containing multiple copies of TatA, TatB and TatC subunits, and a separate TatA complex, containing only TatA subunits. Substrates initially bind to the TatABC complex, which probably triggers association of the separate TatA complex to form the active translocon.</text>
</comment>
<evidence type="ECO:0000256" key="10">
    <source>
        <dbReference type="SAM" id="MobiDB-lite"/>
    </source>
</evidence>
<evidence type="ECO:0000313" key="12">
    <source>
        <dbReference type="EMBL" id="SMX36167.1"/>
    </source>
</evidence>
<keyword evidence="4 9" id="KW-0812">Transmembrane</keyword>
<dbReference type="NCBIfam" id="TIGR01410">
    <property type="entry name" value="tatB"/>
    <property type="match status" value="1"/>
</dbReference>
<name>A0A238K149_9RHOB</name>
<dbReference type="RefSeq" id="WP_094019656.1">
    <property type="nucleotide sequence ID" value="NZ_FXYF01000002.1"/>
</dbReference>
<evidence type="ECO:0000256" key="11">
    <source>
        <dbReference type="SAM" id="Phobius"/>
    </source>
</evidence>
<keyword evidence="13" id="KW-1185">Reference proteome</keyword>
<dbReference type="OrthoDB" id="7206969at2"/>
<evidence type="ECO:0000256" key="2">
    <source>
        <dbReference type="ARBA" id="ARBA00022448"/>
    </source>
</evidence>
<keyword evidence="8 9" id="KW-0472">Membrane</keyword>
<feature type="compositionally biased region" description="Low complexity" evidence="10">
    <location>
        <begin position="152"/>
        <end position="162"/>
    </location>
</feature>
<comment type="subcellular location">
    <subcellularLocation>
        <location evidence="9">Cell membrane</location>
        <topology evidence="9">Single-pass membrane protein</topology>
    </subcellularLocation>
    <subcellularLocation>
        <location evidence="1">Membrane</location>
        <topology evidence="1">Single-pass membrane protein</topology>
    </subcellularLocation>
</comment>
<dbReference type="Pfam" id="PF02416">
    <property type="entry name" value="TatA_B_E"/>
    <property type="match status" value="1"/>
</dbReference>
<dbReference type="PANTHER" id="PTHR33162:SF1">
    <property type="entry name" value="SEC-INDEPENDENT PROTEIN TRANSLOCASE PROTEIN TATA, CHLOROPLASTIC"/>
    <property type="match status" value="1"/>
</dbReference>
<keyword evidence="7 9" id="KW-0811">Translocation</keyword>
<dbReference type="PRINTS" id="PR01506">
    <property type="entry name" value="TATBPROTEIN"/>
</dbReference>
<organism evidence="12 13">
    <name type="scientific">Maliponia aquimaris</name>
    <dbReference type="NCBI Taxonomy" id="1673631"/>
    <lineage>
        <taxon>Bacteria</taxon>
        <taxon>Pseudomonadati</taxon>
        <taxon>Pseudomonadota</taxon>
        <taxon>Alphaproteobacteria</taxon>
        <taxon>Rhodobacterales</taxon>
        <taxon>Paracoccaceae</taxon>
        <taxon>Maliponia</taxon>
    </lineage>
</organism>
<feature type="transmembrane region" description="Helical" evidence="11">
    <location>
        <begin position="6"/>
        <end position="29"/>
    </location>
</feature>
<evidence type="ECO:0000256" key="4">
    <source>
        <dbReference type="ARBA" id="ARBA00022692"/>
    </source>
</evidence>
<comment type="similarity">
    <text evidence="9">Belongs to the TatB family.</text>
</comment>
<keyword evidence="3 9" id="KW-1003">Cell membrane</keyword>
<gene>
    <name evidence="9 12" type="primary">tatB</name>
    <name evidence="12" type="ORF">MAA8898_00774</name>
</gene>
<dbReference type="AlphaFoldDB" id="A0A238K149"/>
<evidence type="ECO:0000256" key="5">
    <source>
        <dbReference type="ARBA" id="ARBA00022927"/>
    </source>
</evidence>
<evidence type="ECO:0000256" key="1">
    <source>
        <dbReference type="ARBA" id="ARBA00004167"/>
    </source>
</evidence>
<dbReference type="GO" id="GO:0008320">
    <property type="term" value="F:protein transmembrane transporter activity"/>
    <property type="evidence" value="ECO:0007669"/>
    <property type="project" value="UniProtKB-UniRule"/>
</dbReference>
<comment type="function">
    <text evidence="9">Part of the twin-arginine translocation (Tat) system that transports large folded proteins containing a characteristic twin-arginine motif in their signal peptide across membranes. Together with TatC, TatB is part of a receptor directly interacting with Tat signal peptides. TatB may form an oligomeric binding site that transiently accommodates folded Tat precursor proteins before their translocation.</text>
</comment>
<keyword evidence="6 9" id="KW-1133">Transmembrane helix</keyword>
<dbReference type="Proteomes" id="UP000207598">
    <property type="component" value="Unassembled WGS sequence"/>
</dbReference>
<evidence type="ECO:0000256" key="9">
    <source>
        <dbReference type="HAMAP-Rule" id="MF_00237"/>
    </source>
</evidence>
<dbReference type="EMBL" id="FXYF01000002">
    <property type="protein sequence ID" value="SMX36167.1"/>
    <property type="molecule type" value="Genomic_DNA"/>
</dbReference>
<protein>
    <recommendedName>
        <fullName evidence="9">Sec-independent protein translocase protein TatB</fullName>
    </recommendedName>
</protein>
<reference evidence="12 13" key="1">
    <citation type="submission" date="2017-05" db="EMBL/GenBank/DDBJ databases">
        <authorList>
            <person name="Song R."/>
            <person name="Chenine A.L."/>
            <person name="Ruprecht R.M."/>
        </authorList>
    </citation>
    <scope>NUCLEOTIDE SEQUENCE [LARGE SCALE GENOMIC DNA]</scope>
    <source>
        <strain evidence="12 13">CECT 8898</strain>
    </source>
</reference>
<sequence length="162" mass="17296">MFDFGFGELLLIGIVALIVVGPKELPVLFRNVGRFMGKARGMAREFSRAMNEAADESGVRDVAKTIKNAANPVNSAMDGVRDAARSMTNLDPKSETGKLAKEREDAKKKIEANAARAAAERKKREADEALRRADALEAAMKAEAEPAPEPAPGASAEGQDKA</sequence>
<dbReference type="Gene3D" id="1.20.5.3310">
    <property type="match status" value="1"/>
</dbReference>